<dbReference type="InterPro" id="IPR021955">
    <property type="entry name" value="DUF3572"/>
</dbReference>
<dbReference type="Proteomes" id="UP001597413">
    <property type="component" value="Unassembled WGS sequence"/>
</dbReference>
<evidence type="ECO:0000313" key="1">
    <source>
        <dbReference type="EMBL" id="MFD2173838.1"/>
    </source>
</evidence>
<name>A0ABW5A6G4_9RHOB</name>
<evidence type="ECO:0000313" key="2">
    <source>
        <dbReference type="Proteomes" id="UP001597413"/>
    </source>
</evidence>
<organism evidence="1 2">
    <name type="scientific">Rhodobacter lacus</name>
    <dbReference type="NCBI Taxonomy" id="1641972"/>
    <lineage>
        <taxon>Bacteria</taxon>
        <taxon>Pseudomonadati</taxon>
        <taxon>Pseudomonadota</taxon>
        <taxon>Alphaproteobacteria</taxon>
        <taxon>Rhodobacterales</taxon>
        <taxon>Rhodobacter group</taxon>
        <taxon>Rhodobacter</taxon>
    </lineage>
</organism>
<reference evidence="2" key="1">
    <citation type="journal article" date="2019" name="Int. J. Syst. Evol. Microbiol.">
        <title>The Global Catalogue of Microorganisms (GCM) 10K type strain sequencing project: providing services to taxonomists for standard genome sequencing and annotation.</title>
        <authorList>
            <consortium name="The Broad Institute Genomics Platform"/>
            <consortium name="The Broad Institute Genome Sequencing Center for Infectious Disease"/>
            <person name="Wu L."/>
            <person name="Ma J."/>
        </authorList>
    </citation>
    <scope>NUCLEOTIDE SEQUENCE [LARGE SCALE GENOMIC DNA]</scope>
    <source>
        <strain evidence="2">CCUG 55131</strain>
    </source>
</reference>
<comment type="caution">
    <text evidence="1">The sequence shown here is derived from an EMBL/GenBank/DDBJ whole genome shotgun (WGS) entry which is preliminary data.</text>
</comment>
<proteinExistence type="predicted"/>
<dbReference type="EMBL" id="JBHUIX010000005">
    <property type="protein sequence ID" value="MFD2173838.1"/>
    <property type="molecule type" value="Genomic_DNA"/>
</dbReference>
<protein>
    <submittedName>
        <fullName evidence="1">DUF3572 family protein</fullName>
    </submittedName>
</protein>
<keyword evidence="2" id="KW-1185">Reference proteome</keyword>
<dbReference type="Pfam" id="PF12096">
    <property type="entry name" value="DUF3572"/>
    <property type="match status" value="1"/>
</dbReference>
<dbReference type="RefSeq" id="WP_377388665.1">
    <property type="nucleotide sequence ID" value="NZ_JBHUIX010000005.1"/>
</dbReference>
<sequence>MAQILAIRALGWMAGEAPVWEAFLAASGADAGQVRAEAAQPHMQRAALAHVMREDDWVRACAQALGVPPEELVLAAARLEGRSGAHWT</sequence>
<accession>A0ABW5A6G4</accession>
<gene>
    <name evidence="1" type="ORF">ACFSM0_07035</name>
</gene>